<name>A0A2T9Z2W7_9FUNG</name>
<feature type="non-terminal residue" evidence="2">
    <location>
        <position position="205"/>
    </location>
</feature>
<feature type="domain" description="SPX" evidence="1">
    <location>
        <begin position="1"/>
        <end position="142"/>
    </location>
</feature>
<comment type="caution">
    <text evidence="2">The sequence shown here is derived from an EMBL/GenBank/DDBJ whole genome shotgun (WGS) entry which is preliminary data.</text>
</comment>
<reference evidence="2 3" key="1">
    <citation type="journal article" date="2018" name="MBio">
        <title>Comparative Genomics Reveals the Core Gene Toolbox for the Fungus-Insect Symbiosis.</title>
        <authorList>
            <person name="Wang Y."/>
            <person name="Stata M."/>
            <person name="Wang W."/>
            <person name="Stajich J.E."/>
            <person name="White M.M."/>
            <person name="Moncalvo J.M."/>
        </authorList>
    </citation>
    <scope>NUCLEOTIDE SEQUENCE [LARGE SCALE GENOMIC DNA]</scope>
    <source>
        <strain evidence="2 3">AUS-77-4</strain>
    </source>
</reference>
<dbReference type="Proteomes" id="UP000245699">
    <property type="component" value="Unassembled WGS sequence"/>
</dbReference>
<protein>
    <recommendedName>
        <fullName evidence="1">SPX domain-containing protein</fullName>
    </recommendedName>
</protein>
<dbReference type="EMBL" id="MBFT01000061">
    <property type="protein sequence ID" value="PVU98922.1"/>
    <property type="molecule type" value="Genomic_DNA"/>
</dbReference>
<proteinExistence type="predicted"/>
<gene>
    <name evidence="2" type="ORF">BB559_001134</name>
</gene>
<dbReference type="AlphaFoldDB" id="A0A2T9Z2W7"/>
<keyword evidence="3" id="KW-1185">Reference proteome</keyword>
<organism evidence="2 3">
    <name type="scientific">Furculomyces boomerangus</name>
    <dbReference type="NCBI Taxonomy" id="61424"/>
    <lineage>
        <taxon>Eukaryota</taxon>
        <taxon>Fungi</taxon>
        <taxon>Fungi incertae sedis</taxon>
        <taxon>Zoopagomycota</taxon>
        <taxon>Kickxellomycotina</taxon>
        <taxon>Harpellomycetes</taxon>
        <taxon>Harpellales</taxon>
        <taxon>Harpellaceae</taxon>
        <taxon>Furculomyces</taxon>
    </lineage>
</organism>
<evidence type="ECO:0000313" key="3">
    <source>
        <dbReference type="Proteomes" id="UP000245699"/>
    </source>
</evidence>
<dbReference type="OrthoDB" id="5566576at2759"/>
<dbReference type="PROSITE" id="PS51382">
    <property type="entry name" value="SPX"/>
    <property type="match status" value="1"/>
</dbReference>
<dbReference type="STRING" id="61424.A0A2T9Z2W7"/>
<evidence type="ECO:0000259" key="1">
    <source>
        <dbReference type="PROSITE" id="PS51382"/>
    </source>
</evidence>
<accession>A0A2T9Z2W7</accession>
<dbReference type="InterPro" id="IPR004331">
    <property type="entry name" value="SPX_dom"/>
</dbReference>
<sequence length="205" mass="23881">MDTFKINPPAYSEWRSYSIEYHFLLKYITQKSQEPGYTEADKENFLIILESQIGKFCDFLTATINEIWQRVEYCEQLIQTLPHLDSEGQEITIGEAGEVNAIATGQIFELMKYRLENFTALSKIVLRHKEITNIGITYEFDEMLKTYSITDENLIDRVIVRRLMRIYFYLQNGSIEGIADYLGIRGGSDNFETTITGWIDPEILE</sequence>
<evidence type="ECO:0000313" key="2">
    <source>
        <dbReference type="EMBL" id="PVU98922.1"/>
    </source>
</evidence>